<feature type="region of interest" description="Disordered" evidence="4">
    <location>
        <begin position="1"/>
        <end position="68"/>
    </location>
</feature>
<dbReference type="EMBL" id="JACAZH010000002">
    <property type="protein sequence ID" value="KAF7374860.1"/>
    <property type="molecule type" value="Genomic_DNA"/>
</dbReference>
<gene>
    <name evidence="6" type="ORF">MSAN_00372000</name>
</gene>
<dbReference type="AlphaFoldDB" id="A0A8H7DHT9"/>
<keyword evidence="7" id="KW-1185">Reference proteome</keyword>
<dbReference type="Gene3D" id="3.40.50.12660">
    <property type="match status" value="2"/>
</dbReference>
<evidence type="ECO:0000256" key="4">
    <source>
        <dbReference type="SAM" id="MobiDB-lite"/>
    </source>
</evidence>
<organism evidence="6 7">
    <name type="scientific">Mycena sanguinolenta</name>
    <dbReference type="NCBI Taxonomy" id="230812"/>
    <lineage>
        <taxon>Eukaryota</taxon>
        <taxon>Fungi</taxon>
        <taxon>Dikarya</taxon>
        <taxon>Basidiomycota</taxon>
        <taxon>Agaricomycotina</taxon>
        <taxon>Agaricomycetes</taxon>
        <taxon>Agaricomycetidae</taxon>
        <taxon>Agaricales</taxon>
        <taxon>Marasmiineae</taxon>
        <taxon>Mycenaceae</taxon>
        <taxon>Mycena</taxon>
    </lineage>
</organism>
<feature type="region of interest" description="Disordered" evidence="4">
    <location>
        <begin position="83"/>
        <end position="172"/>
    </location>
</feature>
<feature type="compositionally biased region" description="Pro residues" evidence="4">
    <location>
        <begin position="87"/>
        <end position="118"/>
    </location>
</feature>
<feature type="compositionally biased region" description="Pro residues" evidence="4">
    <location>
        <begin position="30"/>
        <end position="49"/>
    </location>
</feature>
<proteinExistence type="inferred from homology"/>
<dbReference type="InterPro" id="IPR050452">
    <property type="entry name" value="Metacaspase"/>
</dbReference>
<feature type="compositionally biased region" description="Low complexity" evidence="4">
    <location>
        <begin position="14"/>
        <end position="29"/>
    </location>
</feature>
<comment type="similarity">
    <text evidence="1">Belongs to the peptidase C14B family.</text>
</comment>
<keyword evidence="3" id="KW-0378">Hydrolase</keyword>
<evidence type="ECO:0000313" key="6">
    <source>
        <dbReference type="EMBL" id="KAF7374860.1"/>
    </source>
</evidence>
<dbReference type="GO" id="GO:0005737">
    <property type="term" value="C:cytoplasm"/>
    <property type="evidence" value="ECO:0007669"/>
    <property type="project" value="TreeGrafter"/>
</dbReference>
<dbReference type="GO" id="GO:0006508">
    <property type="term" value="P:proteolysis"/>
    <property type="evidence" value="ECO:0007669"/>
    <property type="project" value="InterPro"/>
</dbReference>
<comment type="caution">
    <text evidence="6">The sequence shown here is derived from an EMBL/GenBank/DDBJ whole genome shotgun (WGS) entry which is preliminary data.</text>
</comment>
<name>A0A8H7DHT9_9AGAR</name>
<dbReference type="PRINTS" id="PR01217">
    <property type="entry name" value="PRICHEXTENSN"/>
</dbReference>
<evidence type="ECO:0000256" key="2">
    <source>
        <dbReference type="ARBA" id="ARBA00022703"/>
    </source>
</evidence>
<dbReference type="InterPro" id="IPR029030">
    <property type="entry name" value="Caspase-like_dom_sf"/>
</dbReference>
<keyword evidence="3" id="KW-0788">Thiol protease</keyword>
<evidence type="ECO:0000259" key="5">
    <source>
        <dbReference type="Pfam" id="PF00656"/>
    </source>
</evidence>
<accession>A0A8H7DHT9</accession>
<dbReference type="Proteomes" id="UP000623467">
    <property type="component" value="Unassembled WGS sequence"/>
</dbReference>
<dbReference type="PANTHER" id="PTHR48104">
    <property type="entry name" value="METACASPASE-4"/>
    <property type="match status" value="1"/>
</dbReference>
<evidence type="ECO:0000313" key="7">
    <source>
        <dbReference type="Proteomes" id="UP000623467"/>
    </source>
</evidence>
<protein>
    <recommendedName>
        <fullName evidence="5">Peptidase C14 caspase domain-containing protein</fullName>
    </recommendedName>
</protein>
<dbReference type="GO" id="GO:0006915">
    <property type="term" value="P:apoptotic process"/>
    <property type="evidence" value="ECO:0007669"/>
    <property type="project" value="UniProtKB-KW"/>
</dbReference>
<reference evidence="6" key="1">
    <citation type="submission" date="2020-05" db="EMBL/GenBank/DDBJ databases">
        <title>Mycena genomes resolve the evolution of fungal bioluminescence.</title>
        <authorList>
            <person name="Tsai I.J."/>
        </authorList>
    </citation>
    <scope>NUCLEOTIDE SEQUENCE</scope>
    <source>
        <strain evidence="6">160909Yilan</strain>
    </source>
</reference>
<feature type="compositionally biased region" description="Pro residues" evidence="4">
    <location>
        <begin position="126"/>
        <end position="143"/>
    </location>
</feature>
<dbReference type="GO" id="GO:0004197">
    <property type="term" value="F:cysteine-type endopeptidase activity"/>
    <property type="evidence" value="ECO:0007669"/>
    <property type="project" value="InterPro"/>
</dbReference>
<dbReference type="Pfam" id="PF00656">
    <property type="entry name" value="Peptidase_C14"/>
    <property type="match status" value="1"/>
</dbReference>
<keyword evidence="2" id="KW-0053">Apoptosis</keyword>
<evidence type="ECO:0000256" key="3">
    <source>
        <dbReference type="ARBA" id="ARBA00022807"/>
    </source>
</evidence>
<sequence length="479" mass="50945">MYNNQGPSFPSADPYGSPSPGYNPGYASPQGPPPPGSGAPSFPSTPSPGFPGQSSYGPPSGPPPVDRASWAFRTSFWPSARPLYSAPGPPGGPPGHFAPPSGPPPGQHYAPPPGPPGGPGHYASPSGPPPGHHYAPPPGPPGGPGHYAPPAGPPPMPPTNQQRYGPQFQDAPQPFFQYSQCNGKKKALCIGINYFGQTSELRGCINDARNMQRFLCSHFGYRTEDIVMLTDDAQNPRQHPTQENIITAMQWLVRGAAPNDSLFFHYSGHGGQTKDLDGDEADGYDEVIYPVDFEQNGHIVDDIMHEIMVRPLPAGCRLTAIFDSCHSGSALDLPYIYSTEGKLKEPNLAAEAGASLKTAFMSYQRGDKMGALKSAMGLVKTATGQGQKAEQYARATRTSPADAISWSGCKDSQTSADATEAGQATGAMSYAFITALTQNSQQSYQQLLNSLRDILRGKYSQKPQLSSSHPMDTNLLFIA</sequence>
<keyword evidence="3" id="KW-0645">Protease</keyword>
<feature type="domain" description="Peptidase C14 caspase" evidence="5">
    <location>
        <begin position="184"/>
        <end position="470"/>
    </location>
</feature>
<evidence type="ECO:0000256" key="1">
    <source>
        <dbReference type="ARBA" id="ARBA00009005"/>
    </source>
</evidence>
<dbReference type="SUPFAM" id="SSF52129">
    <property type="entry name" value="Caspase-like"/>
    <property type="match status" value="1"/>
</dbReference>
<dbReference type="OrthoDB" id="3223806at2759"/>
<dbReference type="InterPro" id="IPR011600">
    <property type="entry name" value="Pept_C14_caspase"/>
</dbReference>
<dbReference type="PANTHER" id="PTHR48104:SF30">
    <property type="entry name" value="METACASPASE-1"/>
    <property type="match status" value="1"/>
</dbReference>